<dbReference type="SUPFAM" id="SSF51351">
    <property type="entry name" value="Triosephosphate isomerase (TIM)"/>
    <property type="match status" value="1"/>
</dbReference>
<reference evidence="10 11" key="1">
    <citation type="submission" date="2019-02" db="EMBL/GenBank/DDBJ databases">
        <title>Prokaryotic population dynamics and viral predation in marine succession experiment using metagenomics: the confinement effect.</title>
        <authorList>
            <person name="Haro-Moreno J.M."/>
            <person name="Rodriguez-Valera F."/>
            <person name="Lopez-Perez M."/>
        </authorList>
    </citation>
    <scope>NUCLEOTIDE SEQUENCE [LARGE SCALE GENOMIC DNA]</scope>
    <source>
        <strain evidence="10">MED-G157</strain>
    </source>
</reference>
<evidence type="ECO:0000256" key="2">
    <source>
        <dbReference type="ARBA" id="ARBA00004939"/>
    </source>
</evidence>
<gene>
    <name evidence="8" type="primary">tpiA</name>
    <name evidence="10" type="ORF">EVA68_04420</name>
</gene>
<evidence type="ECO:0000256" key="5">
    <source>
        <dbReference type="ARBA" id="ARBA00022490"/>
    </source>
</evidence>
<dbReference type="InterPro" id="IPR013785">
    <property type="entry name" value="Aldolase_TIM"/>
</dbReference>
<evidence type="ECO:0000313" key="11">
    <source>
        <dbReference type="Proteomes" id="UP000316199"/>
    </source>
</evidence>
<dbReference type="CDD" id="cd00311">
    <property type="entry name" value="TIM"/>
    <property type="match status" value="1"/>
</dbReference>
<dbReference type="GO" id="GO:0005829">
    <property type="term" value="C:cytosol"/>
    <property type="evidence" value="ECO:0007669"/>
    <property type="project" value="TreeGrafter"/>
</dbReference>
<comment type="pathway">
    <text evidence="8 9">Carbohydrate biosynthesis; gluconeogenesis.</text>
</comment>
<comment type="pathway">
    <text evidence="2">Carbohydrate metabolism; erythritol degradation.</text>
</comment>
<evidence type="ECO:0000256" key="1">
    <source>
        <dbReference type="ARBA" id="ARBA00004680"/>
    </source>
</evidence>
<dbReference type="GO" id="GO:0046166">
    <property type="term" value="P:glyceraldehyde-3-phosphate biosynthetic process"/>
    <property type="evidence" value="ECO:0007669"/>
    <property type="project" value="TreeGrafter"/>
</dbReference>
<comment type="function">
    <text evidence="8">Involved in the gluconeogenesis. Catalyzes stereospecifically the conversion of dihydroxyacetone phosphate (DHAP) to D-glyceraldehyde-3-phosphate (G3P).</text>
</comment>
<dbReference type="GO" id="GO:0006096">
    <property type="term" value="P:glycolytic process"/>
    <property type="evidence" value="ECO:0007669"/>
    <property type="project" value="UniProtKB-UniRule"/>
</dbReference>
<dbReference type="EC" id="5.3.1.1" evidence="8 9"/>
<comment type="subcellular location">
    <subcellularLocation>
        <location evidence="8 9">Cytoplasm</location>
    </subcellularLocation>
</comment>
<organism evidence="10 11">
    <name type="scientific">OM182 bacterium</name>
    <dbReference type="NCBI Taxonomy" id="2510334"/>
    <lineage>
        <taxon>Bacteria</taxon>
        <taxon>Pseudomonadati</taxon>
        <taxon>Pseudomonadota</taxon>
        <taxon>Gammaproteobacteria</taxon>
        <taxon>OMG group</taxon>
        <taxon>OM182 clade</taxon>
    </lineage>
</organism>
<dbReference type="GO" id="GO:0019563">
    <property type="term" value="P:glycerol catabolic process"/>
    <property type="evidence" value="ECO:0007669"/>
    <property type="project" value="TreeGrafter"/>
</dbReference>
<dbReference type="AlphaFoldDB" id="A0A520S1U9"/>
<accession>A0A520S1U9</accession>
<dbReference type="PROSITE" id="PS51440">
    <property type="entry name" value="TIM_2"/>
    <property type="match status" value="1"/>
</dbReference>
<feature type="binding site" evidence="8">
    <location>
        <position position="171"/>
    </location>
    <ligand>
        <name>substrate</name>
    </ligand>
</feature>
<feature type="active site" description="Proton acceptor" evidence="8">
    <location>
        <position position="165"/>
    </location>
</feature>
<dbReference type="NCBIfam" id="TIGR00419">
    <property type="entry name" value="tim"/>
    <property type="match status" value="1"/>
</dbReference>
<dbReference type="PANTHER" id="PTHR21139">
    <property type="entry name" value="TRIOSEPHOSPHATE ISOMERASE"/>
    <property type="match status" value="1"/>
</dbReference>
<feature type="active site" description="Electrophile" evidence="8">
    <location>
        <position position="93"/>
    </location>
</feature>
<dbReference type="GO" id="GO:0006094">
    <property type="term" value="P:gluconeogenesis"/>
    <property type="evidence" value="ECO:0007669"/>
    <property type="project" value="UniProtKB-UniRule"/>
</dbReference>
<evidence type="ECO:0000256" key="3">
    <source>
        <dbReference type="ARBA" id="ARBA00007422"/>
    </source>
</evidence>
<evidence type="ECO:0000256" key="9">
    <source>
        <dbReference type="RuleBase" id="RU363013"/>
    </source>
</evidence>
<dbReference type="PROSITE" id="PS00171">
    <property type="entry name" value="TIM_1"/>
    <property type="match status" value="1"/>
</dbReference>
<comment type="caution">
    <text evidence="10">The sequence shown here is derived from an EMBL/GenBank/DDBJ whole genome shotgun (WGS) entry which is preliminary data.</text>
</comment>
<dbReference type="InterPro" id="IPR020861">
    <property type="entry name" value="Triosephosphate_isomerase_AS"/>
</dbReference>
<keyword evidence="4 8" id="KW-0312">Gluconeogenesis</keyword>
<dbReference type="UniPathway" id="UPA00109">
    <property type="reaction ID" value="UER00189"/>
</dbReference>
<evidence type="ECO:0000256" key="8">
    <source>
        <dbReference type="HAMAP-Rule" id="MF_00147"/>
    </source>
</evidence>
<dbReference type="UniPathway" id="UPA00138"/>
<dbReference type="FunFam" id="3.20.20.70:FF:000016">
    <property type="entry name" value="Triosephosphate isomerase"/>
    <property type="match status" value="1"/>
</dbReference>
<keyword evidence="6 8" id="KW-0324">Glycolysis</keyword>
<comment type="subunit">
    <text evidence="8 9">Homodimer.</text>
</comment>
<feature type="binding site" evidence="8">
    <location>
        <begin position="231"/>
        <end position="232"/>
    </location>
    <ligand>
        <name>substrate</name>
    </ligand>
</feature>
<comment type="pathway">
    <text evidence="1 8 9">Carbohydrate degradation; glycolysis; D-glyceraldehyde 3-phosphate from glycerone phosphate: step 1/1.</text>
</comment>
<comment type="similarity">
    <text evidence="3 8 9">Belongs to the triosephosphate isomerase family.</text>
</comment>
<dbReference type="Gene3D" id="3.20.20.70">
    <property type="entry name" value="Aldolase class I"/>
    <property type="match status" value="1"/>
</dbReference>
<dbReference type="GO" id="GO:0004807">
    <property type="term" value="F:triose-phosphate isomerase activity"/>
    <property type="evidence" value="ECO:0007669"/>
    <property type="project" value="UniProtKB-UniRule"/>
</dbReference>
<evidence type="ECO:0000256" key="7">
    <source>
        <dbReference type="ARBA" id="ARBA00023235"/>
    </source>
</evidence>
<dbReference type="InterPro" id="IPR035990">
    <property type="entry name" value="TIM_sf"/>
</dbReference>
<proteinExistence type="inferred from homology"/>
<keyword evidence="7 8" id="KW-0413">Isomerase</keyword>
<name>A0A520S1U9_9GAMM</name>
<dbReference type="InterPro" id="IPR022896">
    <property type="entry name" value="TrioseP_Isoase_bac/euk"/>
</dbReference>
<sequence>MRKSLVAGNWKMNGTRQSSAELVSLIREAAPFRCDTVVFPPAIYIEHVSGLLNSTSVLIGAQNVNSNDHGAHTGEISPTMIKELGCSYCLVGHSERRMVYGESSKNIAAKFGALITHQITPILCIGETIEQRKAGQTEQVVEDQLSAILEAFVPGDLSLAVIAYEPIWAIGTGETASPSVAGEVHGFIREMIRERDYDLAEGMRILYGGSVNPDNAAALMAETDIDGALVGGASLKASDFIEICNVTGRN</sequence>
<feature type="binding site" evidence="8">
    <location>
        <begin position="9"/>
        <end position="11"/>
    </location>
    <ligand>
        <name>substrate</name>
    </ligand>
</feature>
<dbReference type="HAMAP" id="MF_00147_B">
    <property type="entry name" value="TIM_B"/>
    <property type="match status" value="1"/>
</dbReference>
<dbReference type="InterPro" id="IPR000652">
    <property type="entry name" value="Triosephosphate_isomerase"/>
</dbReference>
<evidence type="ECO:0000256" key="6">
    <source>
        <dbReference type="ARBA" id="ARBA00023152"/>
    </source>
</evidence>
<dbReference type="Pfam" id="PF00121">
    <property type="entry name" value="TIM"/>
    <property type="match status" value="1"/>
</dbReference>
<dbReference type="PANTHER" id="PTHR21139:SF42">
    <property type="entry name" value="TRIOSEPHOSPHATE ISOMERASE"/>
    <property type="match status" value="1"/>
</dbReference>
<keyword evidence="5 8" id="KW-0963">Cytoplasm</keyword>
<comment type="catalytic activity">
    <reaction evidence="8 9">
        <text>D-glyceraldehyde 3-phosphate = dihydroxyacetone phosphate</text>
        <dbReference type="Rhea" id="RHEA:18585"/>
        <dbReference type="ChEBI" id="CHEBI:57642"/>
        <dbReference type="ChEBI" id="CHEBI:59776"/>
        <dbReference type="EC" id="5.3.1.1"/>
    </reaction>
</comment>
<dbReference type="Proteomes" id="UP000316199">
    <property type="component" value="Unassembled WGS sequence"/>
</dbReference>
<protein>
    <recommendedName>
        <fullName evidence="8 9">Triosephosphate isomerase</fullName>
        <shortName evidence="8">TIM</shortName>
        <shortName evidence="8">TPI</shortName>
        <ecNumber evidence="8 9">5.3.1.1</ecNumber>
    </recommendedName>
    <alternativeName>
        <fullName evidence="8">Triose-phosphate isomerase</fullName>
    </alternativeName>
</protein>
<evidence type="ECO:0000313" key="10">
    <source>
        <dbReference type="EMBL" id="RZO76426.1"/>
    </source>
</evidence>
<feature type="binding site" evidence="8">
    <location>
        <position position="210"/>
    </location>
    <ligand>
        <name>substrate</name>
    </ligand>
</feature>
<dbReference type="EMBL" id="SHAG01000012">
    <property type="protein sequence ID" value="RZO76426.1"/>
    <property type="molecule type" value="Genomic_DNA"/>
</dbReference>
<evidence type="ECO:0000256" key="4">
    <source>
        <dbReference type="ARBA" id="ARBA00022432"/>
    </source>
</evidence>